<dbReference type="Gene3D" id="3.40.50.460">
    <property type="entry name" value="Phosphofructokinase domain"/>
    <property type="match status" value="2"/>
</dbReference>
<dbReference type="GO" id="GO:0005524">
    <property type="term" value="F:ATP binding"/>
    <property type="evidence" value="ECO:0007669"/>
    <property type="project" value="InterPro"/>
</dbReference>
<dbReference type="NCBIfam" id="NF005482">
    <property type="entry name" value="PRK07085.1"/>
    <property type="match status" value="2"/>
</dbReference>
<feature type="domain" description="Phosphofructokinase" evidence="11">
    <location>
        <begin position="82"/>
        <end position="345"/>
    </location>
</feature>
<feature type="binding site" evidence="10">
    <location>
        <begin position="432"/>
        <end position="435"/>
    </location>
    <ligand>
        <name>substrate</name>
    </ligand>
</feature>
<dbReference type="AlphaFoldDB" id="A0A0V0QE26"/>
<dbReference type="OMA" id="MICSGRH"/>
<comment type="pathway">
    <text evidence="10">Carbohydrate degradation; glycolysis; D-glyceraldehyde 3-phosphate and glycerone phosphate from D-glucose: step 3/4.</text>
</comment>
<feature type="binding site" evidence="10">
    <location>
        <position position="184"/>
    </location>
    <ligand>
        <name>Mg(2+)</name>
        <dbReference type="ChEBI" id="CHEBI:18420"/>
        <note>catalytic</note>
    </ligand>
</feature>
<comment type="similarity">
    <text evidence="10">Belongs to the phosphofructokinase type A (PFKA) family. PPi-dependent PFK group II subfamily. Clade 'Long' sub-subfamily.</text>
</comment>
<dbReference type="PRINTS" id="PR00476">
    <property type="entry name" value="PHFRCTKINASE"/>
</dbReference>
<organism evidence="12 13">
    <name type="scientific">Pseudocohnilembus persalinus</name>
    <name type="common">Ciliate</name>
    <dbReference type="NCBI Taxonomy" id="266149"/>
    <lineage>
        <taxon>Eukaryota</taxon>
        <taxon>Sar</taxon>
        <taxon>Alveolata</taxon>
        <taxon>Ciliophora</taxon>
        <taxon>Intramacronucleata</taxon>
        <taxon>Oligohymenophorea</taxon>
        <taxon>Scuticociliatia</taxon>
        <taxon>Philasterida</taxon>
        <taxon>Pseudocohnilembidae</taxon>
        <taxon>Pseudocohnilembus</taxon>
    </lineage>
</organism>
<dbReference type="GO" id="GO:0003872">
    <property type="term" value="F:6-phosphofructokinase activity"/>
    <property type="evidence" value="ECO:0007669"/>
    <property type="project" value="UniProtKB-UniRule"/>
</dbReference>
<keyword evidence="13" id="KW-1185">Reference proteome</keyword>
<comment type="caution">
    <text evidence="10">Lacks conserved residue(s) required for the propagation of feature annotation.</text>
</comment>
<feature type="domain" description="Phosphofructokinase" evidence="11">
    <location>
        <begin position="658"/>
        <end position="911"/>
    </location>
</feature>
<evidence type="ECO:0000256" key="5">
    <source>
        <dbReference type="ARBA" id="ARBA00022723"/>
    </source>
</evidence>
<feature type="binding site" evidence="10">
    <location>
        <position position="90"/>
    </location>
    <ligand>
        <name>diphosphate</name>
        <dbReference type="ChEBI" id="CHEBI:33019"/>
    </ligand>
</feature>
<evidence type="ECO:0000256" key="1">
    <source>
        <dbReference type="ARBA" id="ARBA00001946"/>
    </source>
</evidence>
<proteinExistence type="inferred from homology"/>
<reference evidence="12 13" key="1">
    <citation type="journal article" date="2015" name="Sci. Rep.">
        <title>Genome of the facultative scuticociliatosis pathogen Pseudocohnilembus persalinus provides insight into its virulence through horizontal gene transfer.</title>
        <authorList>
            <person name="Xiong J."/>
            <person name="Wang G."/>
            <person name="Cheng J."/>
            <person name="Tian M."/>
            <person name="Pan X."/>
            <person name="Warren A."/>
            <person name="Jiang C."/>
            <person name="Yuan D."/>
            <person name="Miao W."/>
        </authorList>
    </citation>
    <scope>NUCLEOTIDE SEQUENCE [LARGE SCALE GENOMIC DNA]</scope>
    <source>
        <strain evidence="12">36N120E</strain>
    </source>
</reference>
<dbReference type="EMBL" id="LDAU01000189">
    <property type="protein sequence ID" value="KRX00462.1"/>
    <property type="molecule type" value="Genomic_DNA"/>
</dbReference>
<evidence type="ECO:0000256" key="7">
    <source>
        <dbReference type="ARBA" id="ARBA00022842"/>
    </source>
</evidence>
<evidence type="ECO:0000256" key="3">
    <source>
        <dbReference type="ARBA" id="ARBA00022490"/>
    </source>
</evidence>
<sequence length="1187" mass="133755">MSQQNQKEEEEVKFKSPFHIYREQYQPRMPNLLKSEELSVKTSKCSVDEGIKPLFPAMTGNPESVLFEKADAQPDKINSPLRIGCVLSGGQAAGGHNVIVGLYEQIKRRNKNSQLFGFLEGPIGVIKGNYIELQDDTISFYKNRGGFDMIRSGRDKIEKPEDFASSLKFCKGLKLDGLVVIGGDDSNTNACLLANYFKEQGCDTKVIGCPKTIDGDLKNEYVEVSFGFDTACKTYSELIGNIMMDTVSTKKYYHFIRLMGRSASHIALECAMLTRPNYCFIGEEVAAKKVTLKDLVKDLVDIIIKRSQDGKDYGVVCVPEGIVEFIGEMGVLISEINHILATDIQDFKGSVEELFEEVLKHLTSDSAALLKYLPSNISEQLLLDRDPHGNVQVAKIESEQLLIYLCQKELEQKRQKGEYKGKFTTQSHYFGYEGRCAFPTNFDCDYCYNLGVNAAILIEKGYTGLMSTLNNLKDEPENWIPGGYPLVTMMNVEKRHGKNKPVIKKALTELDGPLFKLFAEEREKWALGDYYNQIGPIQFEFKCQTPFLVQAPTKEDMYPNQEKSYKEKPFFAINPKFNSSNLTLARKSDEILLPHSLSSQNSFAVVQNSLQFGSAEIKVACEKHYPFAFRTSNNLVEILEQSNIHQGSNILQQKKGLKIGISFNGRQAPGGENVVYGLHQFCQQNGGNLVGFIGGTKGIYNNDYININENNIEFYKNQGGFSFLGRTADKLRTQDELNQAKATCEKQKLDGLVLVGATHTCTDALLLTNFFLEQQVDTKIIVIPSTIDGNVGHHMLETTVGFDSASKVYSQLIGNNMIDAASAVKYWYFMRLMGRDPSHLVLECALQTHPNITLISEEIVANGWNLNDVVNNICDVIDQRARKKKNFGTILIPEGLLAHLPEFKQLISELNNFFKEKSVEDQQAAANRLLNEGDYINEILSPWSAARFQTLPEFTQKQMVLERESNGGIQLSQIETEKLLSFLVEKELAKRKKEGTFKGKFSPVCHYFGYQGRCSLPSQFDCELANAYGYLSGKLVEGGVTGYCTTARGVNGEVSKWQMGGIPLLNMTQIKAKSQFENIPIIPSHEVSLTSGAFQFYKKDKDSWKLQDYYSNPGPIQYFGEKKNVRNFTLQLEHKNYLSHIEQIEKLTNKINQECRFGTHEDLLQITISHLKTLEQTLQTIKDKYNV</sequence>
<dbReference type="InterPro" id="IPR022953">
    <property type="entry name" value="ATP_PFK"/>
</dbReference>
<evidence type="ECO:0000256" key="9">
    <source>
        <dbReference type="ARBA" id="ARBA00048072"/>
    </source>
</evidence>
<dbReference type="EC" id="2.7.1.90" evidence="10"/>
<comment type="subcellular location">
    <subcellularLocation>
        <location evidence="10">Cytoplasm</location>
    </subcellularLocation>
</comment>
<keyword evidence="4 10" id="KW-0808">Transferase</keyword>
<gene>
    <name evidence="12" type="ORF">PPERSA_03195</name>
</gene>
<dbReference type="GO" id="GO:0006002">
    <property type="term" value="P:fructose 6-phosphate metabolic process"/>
    <property type="evidence" value="ECO:0007669"/>
    <property type="project" value="InterPro"/>
</dbReference>
<keyword evidence="6 10" id="KW-0418">Kinase</keyword>
<dbReference type="UniPathway" id="UPA00109">
    <property type="reaction ID" value="UER00182"/>
</dbReference>
<comment type="subunit">
    <text evidence="10">Homodimer or monomer.</text>
</comment>
<evidence type="ECO:0000313" key="13">
    <source>
        <dbReference type="Proteomes" id="UP000054937"/>
    </source>
</evidence>
<evidence type="ECO:0000256" key="8">
    <source>
        <dbReference type="ARBA" id="ARBA00023152"/>
    </source>
</evidence>
<feature type="binding site" evidence="10">
    <location>
        <position position="320"/>
    </location>
    <ligand>
        <name>substrate</name>
    </ligand>
</feature>
<feature type="active site" description="Proton acceptor" evidence="10">
    <location>
        <position position="214"/>
    </location>
</feature>
<dbReference type="FunCoup" id="A0A0V0QE26">
    <property type="interactions" value="18"/>
</dbReference>
<keyword evidence="3 10" id="KW-0963">Cytoplasm</keyword>
<feature type="binding site" evidence="10">
    <location>
        <begin position="251"/>
        <end position="252"/>
    </location>
    <ligand>
        <name>substrate</name>
        <note>ligand shared between dimeric partners</note>
    </ligand>
</feature>
<comment type="catalytic activity">
    <reaction evidence="9 10">
        <text>beta-D-fructose 6-phosphate + diphosphate = beta-D-fructose 1,6-bisphosphate + phosphate + H(+)</text>
        <dbReference type="Rhea" id="RHEA:13613"/>
        <dbReference type="ChEBI" id="CHEBI:15378"/>
        <dbReference type="ChEBI" id="CHEBI:32966"/>
        <dbReference type="ChEBI" id="CHEBI:33019"/>
        <dbReference type="ChEBI" id="CHEBI:43474"/>
        <dbReference type="ChEBI" id="CHEBI:57634"/>
        <dbReference type="EC" id="2.7.1.90"/>
    </reaction>
</comment>
<comment type="function">
    <text evidence="2 10">Catalyzes the phosphorylation of D-fructose 6-phosphate, the first committing step of glycolysis. Uses inorganic phosphate (PPi) as phosphoryl donor instead of ATP like common ATP-dependent phosphofructokinases (ATP-PFKs), which renders the reaction reversible, and can thus function both in glycolysis and gluconeogenesis. Consistently, PPi-PFK can replace the enzymes of both the forward (ATP-PFK) and reverse (fructose-bisphosphatase (FBPase)) reactions.</text>
</comment>
<dbReference type="NCBIfam" id="TIGR02477">
    <property type="entry name" value="PFKA_PPi"/>
    <property type="match status" value="1"/>
</dbReference>
<feature type="binding site" evidence="10">
    <location>
        <begin position="212"/>
        <end position="214"/>
    </location>
    <ligand>
        <name>substrate</name>
    </ligand>
</feature>
<accession>A0A0V0QE26</accession>
<dbReference type="GO" id="GO:0009749">
    <property type="term" value="P:response to glucose"/>
    <property type="evidence" value="ECO:0007669"/>
    <property type="project" value="TreeGrafter"/>
</dbReference>
<name>A0A0V0QE26_PSEPJ</name>
<evidence type="ECO:0000256" key="4">
    <source>
        <dbReference type="ARBA" id="ARBA00022679"/>
    </source>
</evidence>
<feature type="site" description="Important for catalytic activity and substrate specificity; stabilizes the transition state when the phosphoryl donor is PPi; prevents ATP from binding by mimicking the alpha-phosphate group of ATP" evidence="10">
    <location>
        <position position="185"/>
    </location>
</feature>
<feature type="site" description="Important for catalytic activity; stabilizes the transition state when the phosphoryl donor is PPi" evidence="10">
    <location>
        <position position="211"/>
    </location>
</feature>
<dbReference type="Proteomes" id="UP000054937">
    <property type="component" value="Unassembled WGS sequence"/>
</dbReference>
<dbReference type="GO" id="GO:0046872">
    <property type="term" value="F:metal ion binding"/>
    <property type="evidence" value="ECO:0007669"/>
    <property type="project" value="UniProtKB-KW"/>
</dbReference>
<dbReference type="GO" id="GO:0047334">
    <property type="term" value="F:diphosphate-fructose-6-phosphate 1-phosphotransferase activity"/>
    <property type="evidence" value="ECO:0007669"/>
    <property type="project" value="UniProtKB-EC"/>
</dbReference>
<evidence type="ECO:0000256" key="6">
    <source>
        <dbReference type="ARBA" id="ARBA00022777"/>
    </source>
</evidence>
<dbReference type="Pfam" id="PF00365">
    <property type="entry name" value="PFK"/>
    <property type="match status" value="2"/>
</dbReference>
<dbReference type="PANTHER" id="PTHR43650">
    <property type="entry name" value="PYROPHOSPHATE--FRUCTOSE 6-PHOSPHATE 1-PHOSPHOTRANSFERASE"/>
    <property type="match status" value="1"/>
</dbReference>
<keyword evidence="7 10" id="KW-0460">Magnesium</keyword>
<feature type="binding site" evidence="10">
    <location>
        <begin position="259"/>
        <end position="261"/>
    </location>
    <ligand>
        <name>substrate</name>
    </ligand>
</feature>
<dbReference type="GO" id="GO:0005829">
    <property type="term" value="C:cytosol"/>
    <property type="evidence" value="ECO:0007669"/>
    <property type="project" value="TreeGrafter"/>
</dbReference>
<dbReference type="HAMAP" id="MF_01980">
    <property type="entry name" value="Phosphofructokinase_II_Long"/>
    <property type="match status" value="1"/>
</dbReference>
<evidence type="ECO:0000313" key="12">
    <source>
        <dbReference type="EMBL" id="KRX00462.1"/>
    </source>
</evidence>
<dbReference type="PANTHER" id="PTHR43650:SF1">
    <property type="entry name" value="PYROPHOSPHATE--FRUCTOSE 6-PHOSPHATE 1-PHOSPHOTRANSFERASE SUBUNIT BETA 2"/>
    <property type="match status" value="1"/>
</dbReference>
<keyword evidence="5 10" id="KW-0479">Metal-binding</keyword>
<dbReference type="InterPro" id="IPR000023">
    <property type="entry name" value="Phosphofructokinase_dom"/>
</dbReference>
<dbReference type="OrthoDB" id="537915at2759"/>
<evidence type="ECO:0000256" key="2">
    <source>
        <dbReference type="ARBA" id="ARBA00003138"/>
    </source>
</evidence>
<dbReference type="InterPro" id="IPR011183">
    <property type="entry name" value="PfpB_PPi_PFK"/>
</dbReference>
<comment type="caution">
    <text evidence="12">The sequence shown here is derived from an EMBL/GenBank/DDBJ whole genome shotgun (WGS) entry which is preliminary data.</text>
</comment>
<dbReference type="SUPFAM" id="SSF53784">
    <property type="entry name" value="Phosphofructokinase"/>
    <property type="match status" value="2"/>
</dbReference>
<dbReference type="Gene3D" id="3.40.50.450">
    <property type="match status" value="2"/>
</dbReference>
<protein>
    <recommendedName>
        <fullName evidence="10">Pyrophosphate--fructose 6-phosphate 1-phosphotransferase</fullName>
        <ecNumber evidence="10">2.7.1.90</ecNumber>
    </recommendedName>
    <alternativeName>
        <fullName evidence="10">6-phosphofructokinase, pyrophosphate dependent</fullName>
    </alternativeName>
    <alternativeName>
        <fullName evidence="10">PPi-dependent phosphofructokinase</fullName>
        <shortName evidence="10">PPi-PFK</shortName>
    </alternativeName>
    <alternativeName>
        <fullName evidence="10">Pyrophosphate-dependent 6-phosphofructose-1-kinase</fullName>
    </alternativeName>
</protein>
<comment type="activity regulation">
    <text evidence="10">Non-allosteric.</text>
</comment>
<dbReference type="InParanoid" id="A0A0V0QE26"/>
<dbReference type="InterPro" id="IPR035966">
    <property type="entry name" value="PKF_sf"/>
</dbReference>
<keyword evidence="8 10" id="KW-0324">Glycolysis</keyword>
<dbReference type="Gene3D" id="1.10.10.480">
    <property type="entry name" value="Phosphofructokinase, domain 3"/>
    <property type="match status" value="2"/>
</dbReference>
<comment type="cofactor">
    <cofactor evidence="1 10">
        <name>Mg(2+)</name>
        <dbReference type="ChEBI" id="CHEBI:18420"/>
    </cofactor>
</comment>
<evidence type="ECO:0000259" key="11">
    <source>
        <dbReference type="Pfam" id="PF00365"/>
    </source>
</evidence>
<evidence type="ECO:0000256" key="10">
    <source>
        <dbReference type="HAMAP-Rule" id="MF_03185"/>
    </source>
</evidence>